<evidence type="ECO:0008006" key="6">
    <source>
        <dbReference type="Google" id="ProtNLM"/>
    </source>
</evidence>
<dbReference type="InterPro" id="IPR008949">
    <property type="entry name" value="Isoprenoid_synthase_dom_sf"/>
</dbReference>
<protein>
    <recommendedName>
        <fullName evidence="6">Geranylgeranyl pyrophosphate synthase</fullName>
    </recommendedName>
</protein>
<keyword evidence="3" id="KW-0808">Transferase</keyword>
<dbReference type="PANTHER" id="PTHR12001:SF44">
    <property type="entry name" value="GERANYLGERANYL PYROPHOSPHATE SYNTHASE"/>
    <property type="match status" value="1"/>
</dbReference>
<evidence type="ECO:0000313" key="5">
    <source>
        <dbReference type="Proteomes" id="UP001168821"/>
    </source>
</evidence>
<evidence type="ECO:0000256" key="1">
    <source>
        <dbReference type="ARBA" id="ARBA00022723"/>
    </source>
</evidence>
<dbReference type="EMBL" id="JALNTZ010000005">
    <property type="protein sequence ID" value="KAJ3652915.1"/>
    <property type="molecule type" value="Genomic_DNA"/>
</dbReference>
<dbReference type="SUPFAM" id="SSF48576">
    <property type="entry name" value="Terpenoid synthases"/>
    <property type="match status" value="1"/>
</dbReference>
<comment type="caution">
    <text evidence="4">The sequence shown here is derived from an EMBL/GenBank/DDBJ whole genome shotgun (WGS) entry which is preliminary data.</text>
</comment>
<evidence type="ECO:0000313" key="4">
    <source>
        <dbReference type="EMBL" id="KAJ3652915.1"/>
    </source>
</evidence>
<comment type="similarity">
    <text evidence="3">Belongs to the FPP/GGPP synthase family.</text>
</comment>
<keyword evidence="5" id="KW-1185">Reference proteome</keyword>
<dbReference type="GO" id="GO:0042811">
    <property type="term" value="P:pheromone biosynthetic process"/>
    <property type="evidence" value="ECO:0007669"/>
    <property type="project" value="UniProtKB-ARBA"/>
</dbReference>
<keyword evidence="1" id="KW-0479">Metal-binding</keyword>
<proteinExistence type="inferred from homology"/>
<name>A0AA38IC26_9CUCU</name>
<sequence>MAANNKTVFQTQAEVIITRPIEHIVQAGPENRNLLKLFVCSFNSWVKCPQDAVQVCADIGNALHDMVLILDDIQDETILRRELPAAHMVYGIPLTVHATLYKIFLIMQNLLCYAENRKDFALDDFIQLGIRMFTGQGLEIYYRDIQRCPTFHEYNTLIGGKCTAVIKWGVQLLKFCAKKEKMEFSENLYNKLGLVLQVYGDYINLHNAKYATVRVFCDDLDEGKFNFPIIHGIQSHPNDHRLLDMLKRRPLDMESKKLFADILESFGSFEYTRKELEKLKNGILTDADNMNMGKNPYLERVLEDLLGNLETEIYYDGCD</sequence>
<dbReference type="InterPro" id="IPR000092">
    <property type="entry name" value="Polyprenyl_synt"/>
</dbReference>
<evidence type="ECO:0000256" key="2">
    <source>
        <dbReference type="ARBA" id="ARBA00022842"/>
    </source>
</evidence>
<dbReference type="Pfam" id="PF00348">
    <property type="entry name" value="polyprenyl_synt"/>
    <property type="match status" value="1"/>
</dbReference>
<dbReference type="GO" id="GO:0008299">
    <property type="term" value="P:isoprenoid biosynthetic process"/>
    <property type="evidence" value="ECO:0007669"/>
    <property type="project" value="InterPro"/>
</dbReference>
<dbReference type="GO" id="GO:0046872">
    <property type="term" value="F:metal ion binding"/>
    <property type="evidence" value="ECO:0007669"/>
    <property type="project" value="UniProtKB-KW"/>
</dbReference>
<dbReference type="Proteomes" id="UP001168821">
    <property type="component" value="Unassembled WGS sequence"/>
</dbReference>
<dbReference type="Gene3D" id="1.10.600.10">
    <property type="entry name" value="Farnesyl Diphosphate Synthase"/>
    <property type="match status" value="1"/>
</dbReference>
<evidence type="ECO:0000256" key="3">
    <source>
        <dbReference type="RuleBase" id="RU004466"/>
    </source>
</evidence>
<reference evidence="4" key="1">
    <citation type="journal article" date="2023" name="G3 (Bethesda)">
        <title>Whole genome assemblies of Zophobas morio and Tenebrio molitor.</title>
        <authorList>
            <person name="Kaur S."/>
            <person name="Stinson S.A."/>
            <person name="diCenzo G.C."/>
        </authorList>
    </citation>
    <scope>NUCLEOTIDE SEQUENCE</scope>
    <source>
        <strain evidence="4">QUZm001</strain>
    </source>
</reference>
<accession>A0AA38IC26</accession>
<gene>
    <name evidence="4" type="ORF">Zmor_018840</name>
</gene>
<dbReference type="PANTHER" id="PTHR12001">
    <property type="entry name" value="GERANYLGERANYL PYROPHOSPHATE SYNTHASE"/>
    <property type="match status" value="1"/>
</dbReference>
<dbReference type="AlphaFoldDB" id="A0AA38IC26"/>
<dbReference type="GO" id="GO:0004659">
    <property type="term" value="F:prenyltransferase activity"/>
    <property type="evidence" value="ECO:0007669"/>
    <property type="project" value="InterPro"/>
</dbReference>
<keyword evidence="2" id="KW-0460">Magnesium</keyword>
<organism evidence="4 5">
    <name type="scientific">Zophobas morio</name>
    <dbReference type="NCBI Taxonomy" id="2755281"/>
    <lineage>
        <taxon>Eukaryota</taxon>
        <taxon>Metazoa</taxon>
        <taxon>Ecdysozoa</taxon>
        <taxon>Arthropoda</taxon>
        <taxon>Hexapoda</taxon>
        <taxon>Insecta</taxon>
        <taxon>Pterygota</taxon>
        <taxon>Neoptera</taxon>
        <taxon>Endopterygota</taxon>
        <taxon>Coleoptera</taxon>
        <taxon>Polyphaga</taxon>
        <taxon>Cucujiformia</taxon>
        <taxon>Tenebrionidae</taxon>
        <taxon>Zophobas</taxon>
    </lineage>
</organism>